<protein>
    <submittedName>
        <fullName evidence="1">Uncharacterized protein</fullName>
    </submittedName>
</protein>
<reference evidence="1" key="2">
    <citation type="submission" date="2021-04" db="EMBL/GenBank/DDBJ databases">
        <authorList>
            <person name="Gilroy R."/>
        </authorList>
    </citation>
    <scope>NUCLEOTIDE SEQUENCE</scope>
    <source>
        <strain evidence="1">CHK191-13928</strain>
    </source>
</reference>
<dbReference type="Proteomes" id="UP000886721">
    <property type="component" value="Unassembled WGS sequence"/>
</dbReference>
<comment type="caution">
    <text evidence="1">The sequence shown here is derived from an EMBL/GenBank/DDBJ whole genome shotgun (WGS) entry which is preliminary data.</text>
</comment>
<dbReference type="EMBL" id="DXEM01000011">
    <property type="protein sequence ID" value="HIX67237.1"/>
    <property type="molecule type" value="Genomic_DNA"/>
</dbReference>
<evidence type="ECO:0000313" key="1">
    <source>
        <dbReference type="EMBL" id="HIX67237.1"/>
    </source>
</evidence>
<evidence type="ECO:0000313" key="2">
    <source>
        <dbReference type="Proteomes" id="UP000886721"/>
    </source>
</evidence>
<name>A0A9D1WUM8_9FIRM</name>
<organism evidence="1 2">
    <name type="scientific">Candidatus Anaerostipes excrementavium</name>
    <dbReference type="NCBI Taxonomy" id="2838463"/>
    <lineage>
        <taxon>Bacteria</taxon>
        <taxon>Bacillati</taxon>
        <taxon>Bacillota</taxon>
        <taxon>Clostridia</taxon>
        <taxon>Lachnospirales</taxon>
        <taxon>Lachnospiraceae</taxon>
        <taxon>Anaerostipes</taxon>
    </lineage>
</organism>
<gene>
    <name evidence="1" type="ORF">H9735_03805</name>
</gene>
<sequence>MRVIEALRYIQAEWIIFCDLDQKDHAKVFSKRMKKSNIPWEKLKRIEWKWVSVIAFDKEDGTLIIRYSAKRPVYERGCDK</sequence>
<reference evidence="1" key="1">
    <citation type="journal article" date="2021" name="PeerJ">
        <title>Extensive microbial diversity within the chicken gut microbiome revealed by metagenomics and culture.</title>
        <authorList>
            <person name="Gilroy R."/>
            <person name="Ravi A."/>
            <person name="Getino M."/>
            <person name="Pursley I."/>
            <person name="Horton D.L."/>
            <person name="Alikhan N.F."/>
            <person name="Baker D."/>
            <person name="Gharbi K."/>
            <person name="Hall N."/>
            <person name="Watson M."/>
            <person name="Adriaenssens E.M."/>
            <person name="Foster-Nyarko E."/>
            <person name="Jarju S."/>
            <person name="Secka A."/>
            <person name="Antonio M."/>
            <person name="Oren A."/>
            <person name="Chaudhuri R.R."/>
            <person name="La Ragione R."/>
            <person name="Hildebrand F."/>
            <person name="Pallen M.J."/>
        </authorList>
    </citation>
    <scope>NUCLEOTIDE SEQUENCE</scope>
    <source>
        <strain evidence="1">CHK191-13928</strain>
    </source>
</reference>
<proteinExistence type="predicted"/>
<dbReference type="AlphaFoldDB" id="A0A9D1WUM8"/>
<accession>A0A9D1WUM8</accession>